<dbReference type="SUPFAM" id="SSF53474">
    <property type="entry name" value="alpha/beta-Hydrolases"/>
    <property type="match status" value="1"/>
</dbReference>
<dbReference type="InterPro" id="IPR002168">
    <property type="entry name" value="Lipase_GDXG_HIS_AS"/>
</dbReference>
<dbReference type="EMBL" id="CP116942">
    <property type="protein sequence ID" value="WCO66917.1"/>
    <property type="molecule type" value="Genomic_DNA"/>
</dbReference>
<feature type="domain" description="Alpha/beta hydrolase fold-3" evidence="4">
    <location>
        <begin position="69"/>
        <end position="268"/>
    </location>
</feature>
<dbReference type="Gene3D" id="3.40.50.1820">
    <property type="entry name" value="alpha/beta hydrolase"/>
    <property type="match status" value="1"/>
</dbReference>
<gene>
    <name evidence="5" type="ORF">PO878_20705</name>
</gene>
<evidence type="ECO:0000313" key="6">
    <source>
        <dbReference type="Proteomes" id="UP001216390"/>
    </source>
</evidence>
<proteinExistence type="inferred from homology"/>
<dbReference type="PROSITE" id="PS01174">
    <property type="entry name" value="LIPASE_GDXG_SER"/>
    <property type="match status" value="1"/>
</dbReference>
<dbReference type="GO" id="GO:0004806">
    <property type="term" value="F:triacylglycerol lipase activity"/>
    <property type="evidence" value="ECO:0007669"/>
    <property type="project" value="TreeGrafter"/>
</dbReference>
<dbReference type="RefSeq" id="WP_272736439.1">
    <property type="nucleotide sequence ID" value="NZ_CP116942.1"/>
</dbReference>
<organism evidence="5 6">
    <name type="scientific">Iamia majanohamensis</name>
    <dbReference type="NCBI Taxonomy" id="467976"/>
    <lineage>
        <taxon>Bacteria</taxon>
        <taxon>Bacillati</taxon>
        <taxon>Actinomycetota</taxon>
        <taxon>Acidimicrobiia</taxon>
        <taxon>Acidimicrobiales</taxon>
        <taxon>Iamiaceae</taxon>
        <taxon>Iamia</taxon>
    </lineage>
</organism>
<evidence type="ECO:0000256" key="1">
    <source>
        <dbReference type="ARBA" id="ARBA00010515"/>
    </source>
</evidence>
<dbReference type="InterPro" id="IPR029058">
    <property type="entry name" value="AB_hydrolase_fold"/>
</dbReference>
<dbReference type="PROSITE" id="PS01173">
    <property type="entry name" value="LIPASE_GDXG_HIS"/>
    <property type="match status" value="1"/>
</dbReference>
<dbReference type="InterPro" id="IPR033140">
    <property type="entry name" value="Lipase_GDXG_put_SER_AS"/>
</dbReference>
<feature type="active site" evidence="3">
    <location>
        <position position="141"/>
    </location>
</feature>
<keyword evidence="6" id="KW-1185">Reference proteome</keyword>
<protein>
    <submittedName>
        <fullName evidence="5">Alpha/beta hydrolase</fullName>
    </submittedName>
</protein>
<dbReference type="PANTHER" id="PTHR48081:SF30">
    <property type="entry name" value="ACETYL-HYDROLASE LIPR-RELATED"/>
    <property type="match status" value="1"/>
</dbReference>
<dbReference type="InterPro" id="IPR013094">
    <property type="entry name" value="AB_hydrolase_3"/>
</dbReference>
<dbReference type="Proteomes" id="UP001216390">
    <property type="component" value="Chromosome"/>
</dbReference>
<dbReference type="PANTHER" id="PTHR48081">
    <property type="entry name" value="AB HYDROLASE SUPERFAMILY PROTEIN C4A8.06C"/>
    <property type="match status" value="1"/>
</dbReference>
<evidence type="ECO:0000256" key="2">
    <source>
        <dbReference type="ARBA" id="ARBA00022801"/>
    </source>
</evidence>
<comment type="similarity">
    <text evidence="1">Belongs to the 'GDXG' lipolytic enzyme family.</text>
</comment>
<evidence type="ECO:0000256" key="3">
    <source>
        <dbReference type="PROSITE-ProRule" id="PRU10038"/>
    </source>
</evidence>
<accession>A0AAE9YDP6</accession>
<evidence type="ECO:0000259" key="4">
    <source>
        <dbReference type="Pfam" id="PF07859"/>
    </source>
</evidence>
<sequence>MSHPGIATVRELIGASVRAEQPTLEERREWLESLGEVMPPPTGVVIEDLTLAGRPASRTTPGDPGPGTVLYLHGGAYVSGSLVSHRGVVARFALAADTVVHALDYRLGPEHPFPAAVDDAVAAFRELDEAGLGPIAVAGDSAGGGLALATLLALRDAGGTQPACGVALSPWADLTQSGATYESRAEADPLLTREGLDEAAGMYLGDGDATDPLASPMLGDLSGLPPVAIEVGDGEVLLDDSRVTAERIEAAGGEVSLEVWPEMLHVFQAFPPDLVPEADQSLERVGRFVHHHLSA</sequence>
<name>A0AAE9YDP6_9ACTN</name>
<evidence type="ECO:0000313" key="5">
    <source>
        <dbReference type="EMBL" id="WCO66917.1"/>
    </source>
</evidence>
<dbReference type="InterPro" id="IPR050300">
    <property type="entry name" value="GDXG_lipolytic_enzyme"/>
</dbReference>
<dbReference type="AlphaFoldDB" id="A0AAE9YDP6"/>
<keyword evidence="2 5" id="KW-0378">Hydrolase</keyword>
<reference evidence="5" key="1">
    <citation type="submission" date="2023-01" db="EMBL/GenBank/DDBJ databases">
        <title>The diversity of Class Acidimicrobiia in South China Sea sediment environments and the proposal of Iamia marina sp. nov., a novel species of the genus Iamia.</title>
        <authorList>
            <person name="He Y."/>
            <person name="Tian X."/>
        </authorList>
    </citation>
    <scope>NUCLEOTIDE SEQUENCE</scope>
    <source>
        <strain evidence="5">DSM 19957</strain>
    </source>
</reference>
<dbReference type="Pfam" id="PF07859">
    <property type="entry name" value="Abhydrolase_3"/>
    <property type="match status" value="1"/>
</dbReference>
<dbReference type="KEGG" id="ima:PO878_20705"/>